<dbReference type="Pfam" id="PF13412">
    <property type="entry name" value="HTH_24"/>
    <property type="match status" value="1"/>
</dbReference>
<name>A0A382QZV2_9ZZZZ</name>
<dbReference type="SUPFAM" id="SSF46785">
    <property type="entry name" value="Winged helix' DNA-binding domain"/>
    <property type="match status" value="1"/>
</dbReference>
<dbReference type="Gene3D" id="1.10.10.10">
    <property type="entry name" value="Winged helix-like DNA-binding domain superfamily/Winged helix DNA-binding domain"/>
    <property type="match status" value="1"/>
</dbReference>
<evidence type="ECO:0000313" key="1">
    <source>
        <dbReference type="EMBL" id="SVC90432.1"/>
    </source>
</evidence>
<dbReference type="InterPro" id="IPR036390">
    <property type="entry name" value="WH_DNA-bd_sf"/>
</dbReference>
<gene>
    <name evidence="1" type="ORF">METZ01_LOCUS343286</name>
</gene>
<proteinExistence type="predicted"/>
<sequence length="213" mass="23616">MKLEERRELAVLEAVERDEQITQRSLASALGIALGLANLYLKRLVKKGYIKCVNVRSNRLLYLITPNGIGEKTRLTYEFIDYSLDLYRGVRKNLKAALEPLVQSGLTSIAIYGTGEASELAYLSLREQGIEPVAIIDVAAGGRFLGMTVQSVADLSATNYDRIIVASLDNGEAIRDELVRRGVDRDTILLILHKLGNSVSTSNEGRERVRKHT</sequence>
<organism evidence="1">
    <name type="scientific">marine metagenome</name>
    <dbReference type="NCBI Taxonomy" id="408172"/>
    <lineage>
        <taxon>unclassified sequences</taxon>
        <taxon>metagenomes</taxon>
        <taxon>ecological metagenomes</taxon>
    </lineage>
</organism>
<dbReference type="InterPro" id="IPR036388">
    <property type="entry name" value="WH-like_DNA-bd_sf"/>
</dbReference>
<accession>A0A382QZV2</accession>
<dbReference type="AlphaFoldDB" id="A0A382QZV2"/>
<reference evidence="1" key="1">
    <citation type="submission" date="2018-05" db="EMBL/GenBank/DDBJ databases">
        <authorList>
            <person name="Lanie J.A."/>
            <person name="Ng W.-L."/>
            <person name="Kazmierczak K.M."/>
            <person name="Andrzejewski T.M."/>
            <person name="Davidsen T.M."/>
            <person name="Wayne K.J."/>
            <person name="Tettelin H."/>
            <person name="Glass J.I."/>
            <person name="Rusch D."/>
            <person name="Podicherti R."/>
            <person name="Tsui H.-C.T."/>
            <person name="Winkler M.E."/>
        </authorList>
    </citation>
    <scope>NUCLEOTIDE SEQUENCE</scope>
</reference>
<dbReference type="Gene3D" id="3.40.50.720">
    <property type="entry name" value="NAD(P)-binding Rossmann-like Domain"/>
    <property type="match status" value="1"/>
</dbReference>
<protein>
    <submittedName>
        <fullName evidence="1">Uncharacterized protein</fullName>
    </submittedName>
</protein>
<dbReference type="EMBL" id="UINC01117771">
    <property type="protein sequence ID" value="SVC90432.1"/>
    <property type="molecule type" value="Genomic_DNA"/>
</dbReference>